<dbReference type="EMBL" id="JAODUO010000556">
    <property type="protein sequence ID" value="KAK2178189.1"/>
    <property type="molecule type" value="Genomic_DNA"/>
</dbReference>
<accession>A0AAD9KV23</accession>
<evidence type="ECO:0000313" key="2">
    <source>
        <dbReference type="Proteomes" id="UP001209878"/>
    </source>
</evidence>
<evidence type="ECO:0000313" key="1">
    <source>
        <dbReference type="EMBL" id="KAK2178189.1"/>
    </source>
</evidence>
<name>A0AAD9KV23_RIDPI</name>
<organism evidence="1 2">
    <name type="scientific">Ridgeia piscesae</name>
    <name type="common">Tubeworm</name>
    <dbReference type="NCBI Taxonomy" id="27915"/>
    <lineage>
        <taxon>Eukaryota</taxon>
        <taxon>Metazoa</taxon>
        <taxon>Spiralia</taxon>
        <taxon>Lophotrochozoa</taxon>
        <taxon>Annelida</taxon>
        <taxon>Polychaeta</taxon>
        <taxon>Sedentaria</taxon>
        <taxon>Canalipalpata</taxon>
        <taxon>Sabellida</taxon>
        <taxon>Siboglinidae</taxon>
        <taxon>Ridgeia</taxon>
    </lineage>
</organism>
<gene>
    <name evidence="1" type="ORF">NP493_556g01019</name>
</gene>
<keyword evidence="2" id="KW-1185">Reference proteome</keyword>
<dbReference type="AlphaFoldDB" id="A0AAD9KV23"/>
<sequence length="152" mass="16341">MEQCGAKVTALVVRHGKSSHLVVFRQVVTDLAKNGITDSFHVLHIAHVHLVYDAGRPGALGGDVLETDPLLLLGQQIVVTTAAGESRLCERGTRATFLRSTQEPRPTAPDRYVHGAPKEQLDLIAGHEVGRERLVIGAHAPHAVLLTALTDL</sequence>
<dbReference type="Proteomes" id="UP001209878">
    <property type="component" value="Unassembled WGS sequence"/>
</dbReference>
<proteinExistence type="predicted"/>
<reference evidence="1" key="1">
    <citation type="journal article" date="2023" name="Mol. Biol. Evol.">
        <title>Third-Generation Sequencing Reveals the Adaptive Role of the Epigenome in Three Deep-Sea Polychaetes.</title>
        <authorList>
            <person name="Perez M."/>
            <person name="Aroh O."/>
            <person name="Sun Y."/>
            <person name="Lan Y."/>
            <person name="Juniper S.K."/>
            <person name="Young C.R."/>
            <person name="Angers B."/>
            <person name="Qian P.Y."/>
        </authorList>
    </citation>
    <scope>NUCLEOTIDE SEQUENCE</scope>
    <source>
        <strain evidence="1">R07B-5</strain>
    </source>
</reference>
<protein>
    <submittedName>
        <fullName evidence="1">Uncharacterized protein</fullName>
    </submittedName>
</protein>
<comment type="caution">
    <text evidence="1">The sequence shown here is derived from an EMBL/GenBank/DDBJ whole genome shotgun (WGS) entry which is preliminary data.</text>
</comment>